<comment type="caution">
    <text evidence="1">The sequence shown here is derived from an EMBL/GenBank/DDBJ whole genome shotgun (WGS) entry which is preliminary data.</text>
</comment>
<dbReference type="Proteomes" id="UP001154259">
    <property type="component" value="Unassembled WGS sequence"/>
</dbReference>
<organism evidence="1 3">
    <name type="scientific">Commensalibacter communis</name>
    <dbReference type="NCBI Taxonomy" id="2972786"/>
    <lineage>
        <taxon>Bacteria</taxon>
        <taxon>Pseudomonadati</taxon>
        <taxon>Pseudomonadota</taxon>
        <taxon>Alphaproteobacteria</taxon>
        <taxon>Acetobacterales</taxon>
        <taxon>Acetobacteraceae</taxon>
    </lineage>
</organism>
<proteinExistence type="predicted"/>
<name>A0A9W4XIY1_9PROT</name>
<dbReference type="RefSeq" id="WP_271790782.1">
    <property type="nucleotide sequence ID" value="NZ_CAMXCM010000016.1"/>
</dbReference>
<sequence>MKTTAYIGKKGAQTLYYAAKVAKYIRLPLNYFITINFSETDIPALQINDTFLKLKRQLTRWLLSSSKYKEAIEPTFVWVFENCINGEGCDIIDEQHNIHVHLAIHIPEGYEDDIFVKVKSLLEKMAIINERTVHLADTIENLSLSYFLKGCHPDYIDTYGRGREYIYQGIIPGDRRSGTTRNIGPEARKRMDKELGIKRSFPRDY</sequence>
<dbReference type="AlphaFoldDB" id="A0A9W4XIY1"/>
<dbReference type="EMBL" id="CAMXCM010000016">
    <property type="protein sequence ID" value="CAI3960002.1"/>
    <property type="molecule type" value="Genomic_DNA"/>
</dbReference>
<protein>
    <submittedName>
        <fullName evidence="1">Uncharacterized protein</fullName>
    </submittedName>
</protein>
<reference evidence="1" key="1">
    <citation type="submission" date="2022-10" db="EMBL/GenBank/DDBJ databases">
        <authorList>
            <person name="Botero Cardona J."/>
        </authorList>
    </citation>
    <scope>NUCLEOTIDE SEQUENCE</scope>
    <source>
        <strain evidence="1">LMG 31819</strain>
        <strain evidence="2">R-53529</strain>
    </source>
</reference>
<accession>A0A9W4XIY1</accession>
<evidence type="ECO:0000313" key="2">
    <source>
        <dbReference type="EMBL" id="CAI3961649.1"/>
    </source>
</evidence>
<evidence type="ECO:0000313" key="1">
    <source>
        <dbReference type="EMBL" id="CAI3960002.1"/>
    </source>
</evidence>
<evidence type="ECO:0000313" key="3">
    <source>
        <dbReference type="Proteomes" id="UP001154255"/>
    </source>
</evidence>
<evidence type="ECO:0000313" key="4">
    <source>
        <dbReference type="Proteomes" id="UP001154259"/>
    </source>
</evidence>
<gene>
    <name evidence="2" type="ORF">R53529_LOCUS2372</name>
    <name evidence="1" type="ORF">R53530_LOCUS2376</name>
</gene>
<dbReference type="Proteomes" id="UP001154255">
    <property type="component" value="Unassembled WGS sequence"/>
</dbReference>
<dbReference type="EMBL" id="CAMXCS010000016">
    <property type="protein sequence ID" value="CAI3961649.1"/>
    <property type="molecule type" value="Genomic_DNA"/>
</dbReference>
<keyword evidence="4" id="KW-1185">Reference proteome</keyword>